<dbReference type="InterPro" id="IPR029486">
    <property type="entry name" value="GH97_N"/>
</dbReference>
<evidence type="ECO:0000256" key="3">
    <source>
        <dbReference type="SAM" id="SignalP"/>
    </source>
</evidence>
<organism evidence="7 8">
    <name type="scientific">Vitrella brassicaformis (strain CCMP3155)</name>
    <dbReference type="NCBI Taxonomy" id="1169540"/>
    <lineage>
        <taxon>Eukaryota</taxon>
        <taxon>Sar</taxon>
        <taxon>Alveolata</taxon>
        <taxon>Colpodellida</taxon>
        <taxon>Vitrellaceae</taxon>
        <taxon>Vitrella</taxon>
    </lineage>
</organism>
<sequence length="703" mass="80126">MKDCSLAQLFWSCFVIAYAVAVNSTIVTSAASDGALPLQVNVFVDDSGALKYAVLAGDHQIINPSSLGLLLAGDANLGEDVEIVAETDPKEVQKTYRKMGTHPVAHSHYVEVTYTVHHIPSGLRYYIDFRRFLDESTGIAFRYRIQQTPKEPLSTTTGPFLMKEGMSESMIIKADMSEFLVNFTEADRAWYFERADGMLYDEMMTSTGEWRKTGPQNLRTRQRGNKNRYGLPLLIEDSTWSVPYPYRMIAEAALFDSDGFHLVALPDGDRAGFRAEFAHSYWRRIPSLRMRMPLTTSWRVILLAKNLNHLINSDLITHLSPSPEERNPGLFNFKNATDGPPDFPDYIKPGRSVWNWYMDREVSRITAEEEMEYIEAADKMGFEYATIDNGWQRWKPRSTINRVAAFARQNGMGILVWKYRKAIDDARNDYESLRTFLDYVKETGAAGVKFDFFVSELRETVEFEELVMREAAKRELLVNLHGVQKPTGETRTYPNQITREAILGMEINKISPNKIPPWHSAALTFTRFPLGPADYTPVVIQNSTRRGPTTQVHQVALLVTFTSPLQTIAESPTFLLRQKYNDIVRDIPTVWDETRAVPPSVIGSLTVLARRKDDTWFLGIVSGRMETRTIRSIPLGFLDRSKSYTATFLFTKTLRGETEEDVAVNKVARFRYKRLTNVRLWGERTKGDGLVTIFKPTDARDIS</sequence>
<gene>
    <name evidence="7" type="ORF">Vbra_1205</name>
</gene>
<proteinExistence type="predicted"/>
<dbReference type="EMBL" id="CDMY01000430">
    <property type="protein sequence ID" value="CEM11995.1"/>
    <property type="molecule type" value="Genomic_DNA"/>
</dbReference>
<dbReference type="Pfam" id="PF14508">
    <property type="entry name" value="GH97_N"/>
    <property type="match status" value="1"/>
</dbReference>
<evidence type="ECO:0008006" key="9">
    <source>
        <dbReference type="Google" id="ProtNLM"/>
    </source>
</evidence>
<feature type="domain" description="Glycosyl-hydrolase 97 catalytic" evidence="4">
    <location>
        <begin position="364"/>
        <end position="501"/>
    </location>
</feature>
<protein>
    <recommendedName>
        <fullName evidence="9">Alpha-galactosidase</fullName>
    </recommendedName>
</protein>
<feature type="chain" id="PRO_5037654725" description="Alpha-galactosidase" evidence="3">
    <location>
        <begin position="22"/>
        <end position="703"/>
    </location>
</feature>
<feature type="signal peptide" evidence="3">
    <location>
        <begin position="1"/>
        <end position="21"/>
    </location>
</feature>
<dbReference type="InterPro" id="IPR014718">
    <property type="entry name" value="GH-type_carb-bd"/>
</dbReference>
<evidence type="ECO:0000313" key="7">
    <source>
        <dbReference type="EMBL" id="CEM11995.1"/>
    </source>
</evidence>
<dbReference type="Pfam" id="PF14509">
    <property type="entry name" value="GH97_C"/>
    <property type="match status" value="1"/>
</dbReference>
<dbReference type="Proteomes" id="UP000041254">
    <property type="component" value="Unassembled WGS sequence"/>
</dbReference>
<dbReference type="InterPro" id="IPR013780">
    <property type="entry name" value="Glyco_hydro_b"/>
</dbReference>
<dbReference type="AlphaFoldDB" id="A0A0G4FFK1"/>
<name>A0A0G4FFK1_VITBC</name>
<keyword evidence="1" id="KW-0378">Hydrolase</keyword>
<evidence type="ECO:0000256" key="2">
    <source>
        <dbReference type="ARBA" id="ARBA00023295"/>
    </source>
</evidence>
<evidence type="ECO:0000259" key="4">
    <source>
        <dbReference type="Pfam" id="PF10566"/>
    </source>
</evidence>
<dbReference type="InterPro" id="IPR017853">
    <property type="entry name" value="GH"/>
</dbReference>
<dbReference type="PhylomeDB" id="A0A0G4FFK1"/>
<feature type="domain" description="Glycosyl-hydrolase 97 N-terminal" evidence="5">
    <location>
        <begin position="38"/>
        <end position="320"/>
    </location>
</feature>
<dbReference type="OrthoDB" id="492452at2759"/>
<evidence type="ECO:0000259" key="5">
    <source>
        <dbReference type="Pfam" id="PF14508"/>
    </source>
</evidence>
<evidence type="ECO:0000256" key="1">
    <source>
        <dbReference type="ARBA" id="ARBA00022801"/>
    </source>
</evidence>
<feature type="domain" description="Glycosyl-hydrolase 97 C-terminal oligomerisation" evidence="6">
    <location>
        <begin position="590"/>
        <end position="650"/>
    </location>
</feature>
<dbReference type="Pfam" id="PF10566">
    <property type="entry name" value="Glyco_hydro_97"/>
    <property type="match status" value="1"/>
</dbReference>
<dbReference type="InterPro" id="IPR019563">
    <property type="entry name" value="GH97_catalytic"/>
</dbReference>
<keyword evidence="8" id="KW-1185">Reference proteome</keyword>
<dbReference type="InterPro" id="IPR029483">
    <property type="entry name" value="GH97_C"/>
</dbReference>
<keyword evidence="2" id="KW-0326">Glycosidase</keyword>
<dbReference type="InterPro" id="IPR013785">
    <property type="entry name" value="Aldolase_TIM"/>
</dbReference>
<dbReference type="Gene3D" id="2.70.98.10">
    <property type="match status" value="1"/>
</dbReference>
<evidence type="ECO:0000313" key="8">
    <source>
        <dbReference type="Proteomes" id="UP000041254"/>
    </source>
</evidence>
<reference evidence="7 8" key="1">
    <citation type="submission" date="2014-11" db="EMBL/GenBank/DDBJ databases">
        <authorList>
            <person name="Zhu J."/>
            <person name="Qi W."/>
            <person name="Song R."/>
        </authorList>
    </citation>
    <scope>NUCLEOTIDE SEQUENCE [LARGE SCALE GENOMIC DNA]</scope>
</reference>
<dbReference type="GO" id="GO:0016798">
    <property type="term" value="F:hydrolase activity, acting on glycosyl bonds"/>
    <property type="evidence" value="ECO:0007669"/>
    <property type="project" value="UniProtKB-KW"/>
</dbReference>
<dbReference type="GO" id="GO:0030246">
    <property type="term" value="F:carbohydrate binding"/>
    <property type="evidence" value="ECO:0007669"/>
    <property type="project" value="InterPro"/>
</dbReference>
<dbReference type="Gene3D" id="2.60.40.1180">
    <property type="entry name" value="Golgi alpha-mannosidase II"/>
    <property type="match status" value="1"/>
</dbReference>
<dbReference type="SUPFAM" id="SSF51445">
    <property type="entry name" value="(Trans)glycosidases"/>
    <property type="match status" value="1"/>
</dbReference>
<dbReference type="InParanoid" id="A0A0G4FFK1"/>
<keyword evidence="3" id="KW-0732">Signal</keyword>
<dbReference type="PANTHER" id="PTHR35803">
    <property type="entry name" value="GLUCAN 1,4-ALPHA-GLUCOSIDASE SUSB-RELATED"/>
    <property type="match status" value="1"/>
</dbReference>
<dbReference type="InterPro" id="IPR052720">
    <property type="entry name" value="Glycosyl_hydrolase_97"/>
</dbReference>
<dbReference type="VEuPathDB" id="CryptoDB:Vbra_1205"/>
<accession>A0A0G4FFK1</accession>
<dbReference type="PANTHER" id="PTHR35803:SF2">
    <property type="entry name" value="RETAINING ALPHA-GALACTOSIDASE"/>
    <property type="match status" value="1"/>
</dbReference>
<evidence type="ECO:0000259" key="6">
    <source>
        <dbReference type="Pfam" id="PF14509"/>
    </source>
</evidence>
<dbReference type="Gene3D" id="3.20.20.70">
    <property type="entry name" value="Aldolase class I"/>
    <property type="match status" value="1"/>
</dbReference>